<dbReference type="STRING" id="418985.A0A1V9XNE5"/>
<keyword evidence="1" id="KW-0812">Transmembrane</keyword>
<sequence length="129" mass="14637">MLGNGDEAKTSLVQAKQAGSVSDRTTWPRYLVRHMCRVRERVVKEFGHIRWMNTPPRPDEPYIPTEIEHVANVVTHLLAVVPSYRGMCHLLRESESHGQQFCAVLYGSALIALFLVSTIFHSIFFSGKL</sequence>
<dbReference type="EMBL" id="MNPL01007049">
    <property type="protein sequence ID" value="OQR74981.1"/>
    <property type="molecule type" value="Genomic_DNA"/>
</dbReference>
<dbReference type="Proteomes" id="UP000192247">
    <property type="component" value="Unassembled WGS sequence"/>
</dbReference>
<reference evidence="2 3" key="1">
    <citation type="journal article" date="2017" name="Gigascience">
        <title>Draft genome of the honey bee ectoparasitic mite, Tropilaelaps mercedesae, is shaped by the parasitic life history.</title>
        <authorList>
            <person name="Dong X."/>
            <person name="Armstrong S.D."/>
            <person name="Xia D."/>
            <person name="Makepeace B.L."/>
            <person name="Darby A.C."/>
            <person name="Kadowaki T."/>
        </authorList>
    </citation>
    <scope>NUCLEOTIDE SEQUENCE [LARGE SCALE GENOMIC DNA]</scope>
    <source>
        <strain evidence="2">Wuxi-XJTLU</strain>
    </source>
</reference>
<proteinExistence type="predicted"/>
<comment type="caution">
    <text evidence="2">The sequence shown here is derived from an EMBL/GenBank/DDBJ whole genome shotgun (WGS) entry which is preliminary data.</text>
</comment>
<keyword evidence="1" id="KW-1133">Transmembrane helix</keyword>
<feature type="non-terminal residue" evidence="2">
    <location>
        <position position="129"/>
    </location>
</feature>
<keyword evidence="1" id="KW-0472">Membrane</keyword>
<gene>
    <name evidence="2" type="ORF">BIW11_08721</name>
</gene>
<dbReference type="InParanoid" id="A0A1V9XNE5"/>
<dbReference type="AlphaFoldDB" id="A0A1V9XNE5"/>
<feature type="transmembrane region" description="Helical" evidence="1">
    <location>
        <begin position="101"/>
        <end position="124"/>
    </location>
</feature>
<evidence type="ECO:0000313" key="3">
    <source>
        <dbReference type="Proteomes" id="UP000192247"/>
    </source>
</evidence>
<evidence type="ECO:0000313" key="2">
    <source>
        <dbReference type="EMBL" id="OQR74981.1"/>
    </source>
</evidence>
<evidence type="ECO:0000256" key="1">
    <source>
        <dbReference type="SAM" id="Phobius"/>
    </source>
</evidence>
<dbReference type="OrthoDB" id="186812at2759"/>
<organism evidence="2 3">
    <name type="scientific">Tropilaelaps mercedesae</name>
    <dbReference type="NCBI Taxonomy" id="418985"/>
    <lineage>
        <taxon>Eukaryota</taxon>
        <taxon>Metazoa</taxon>
        <taxon>Ecdysozoa</taxon>
        <taxon>Arthropoda</taxon>
        <taxon>Chelicerata</taxon>
        <taxon>Arachnida</taxon>
        <taxon>Acari</taxon>
        <taxon>Parasitiformes</taxon>
        <taxon>Mesostigmata</taxon>
        <taxon>Gamasina</taxon>
        <taxon>Dermanyssoidea</taxon>
        <taxon>Laelapidae</taxon>
        <taxon>Tropilaelaps</taxon>
    </lineage>
</organism>
<protein>
    <submittedName>
        <fullName evidence="2">Monocyte to macrophage differentiation protein-like</fullName>
    </submittedName>
</protein>
<keyword evidence="3" id="KW-1185">Reference proteome</keyword>
<name>A0A1V9XNE5_9ACAR</name>
<accession>A0A1V9XNE5</accession>